<reference evidence="2" key="1">
    <citation type="submission" date="2013-07" db="EMBL/GenBank/DDBJ databases">
        <authorList>
            <consortium name="The Broad Institute Genome Sequencing Platform"/>
            <person name="Cuomo C."/>
            <person name="Litvintseva A."/>
            <person name="Chen Y."/>
            <person name="Heitman J."/>
            <person name="Sun S."/>
            <person name="Springer D."/>
            <person name="Dromer F."/>
            <person name="Young S.K."/>
            <person name="Zeng Q."/>
            <person name="Gargeya S."/>
            <person name="Fitzgerald M."/>
            <person name="Abouelleil A."/>
            <person name="Alvarado L."/>
            <person name="Berlin A.M."/>
            <person name="Chapman S.B."/>
            <person name="Dewar J."/>
            <person name="Goldberg J."/>
            <person name="Griggs A."/>
            <person name="Gujja S."/>
            <person name="Hansen M."/>
            <person name="Howarth C."/>
            <person name="Imamovic A."/>
            <person name="Larimer J."/>
            <person name="McCowan C."/>
            <person name="Murphy C."/>
            <person name="Pearson M."/>
            <person name="Priest M."/>
            <person name="Roberts A."/>
            <person name="Saif S."/>
            <person name="Shea T."/>
            <person name="Sykes S."/>
            <person name="Wortman J."/>
            <person name="Nusbaum C."/>
            <person name="Birren B."/>
        </authorList>
    </citation>
    <scope>NUCLEOTIDE SEQUENCE</scope>
    <source>
        <strain evidence="2">CBS 10737</strain>
    </source>
</reference>
<dbReference type="KEGG" id="kpin:30175947"/>
<dbReference type="EMBL" id="CP144521">
    <property type="protein sequence ID" value="WWC68287.1"/>
    <property type="molecule type" value="Genomic_DNA"/>
</dbReference>
<evidence type="ECO:0000313" key="3">
    <source>
        <dbReference type="Proteomes" id="UP000094020"/>
    </source>
</evidence>
<name>A0AAJ8MP60_9TREE</name>
<dbReference type="AlphaFoldDB" id="A0AAJ8MP60"/>
<evidence type="ECO:0000313" key="2">
    <source>
        <dbReference type="EMBL" id="WWC68287.1"/>
    </source>
</evidence>
<sequence>MVVQSLITLALVASMGMALPQWGNWRAPATSSSSTSLVSSLPTAASLSTSVSQAGPASAVLPASTASSASVLPAEGSNSAEGAESHMITINNNCGGGTPMIAYAANRAGQAVQGSVTVNGMVDSGIAWMSGTKDNCGFDGTGCGFMEFTLANSIMNSGDYSLLTADLGNHDFKYAMDFHFTGQCSDGPGKSGAQIDLSLENSSRWAELRAKQRAGQIADGNVEEEGFNDQAFMDL</sequence>
<reference evidence="2" key="2">
    <citation type="submission" date="2024-02" db="EMBL/GenBank/DDBJ databases">
        <title>Comparative genomics of Cryptococcus and Kwoniella reveals pathogenesis evolution and contrasting modes of karyotype evolution via chromosome fusion or intercentromeric recombination.</title>
        <authorList>
            <person name="Coelho M.A."/>
            <person name="David-Palma M."/>
            <person name="Shea T."/>
            <person name="Bowers K."/>
            <person name="McGinley-Smith S."/>
            <person name="Mohammad A.W."/>
            <person name="Gnirke A."/>
            <person name="Yurkov A.M."/>
            <person name="Nowrousian M."/>
            <person name="Sun S."/>
            <person name="Cuomo C.A."/>
            <person name="Heitman J."/>
        </authorList>
    </citation>
    <scope>NUCLEOTIDE SEQUENCE</scope>
    <source>
        <strain evidence="2">CBS 10737</strain>
    </source>
</reference>
<gene>
    <name evidence="2" type="ORF">I206_102210</name>
</gene>
<evidence type="ECO:0000256" key="1">
    <source>
        <dbReference type="SAM" id="SignalP"/>
    </source>
</evidence>
<dbReference type="RefSeq" id="XP_070058628.1">
    <property type="nucleotide sequence ID" value="XM_070202527.1"/>
</dbReference>
<keyword evidence="3" id="KW-1185">Reference proteome</keyword>
<protein>
    <submittedName>
        <fullName evidence="2">Uncharacterized protein</fullName>
    </submittedName>
</protein>
<feature type="chain" id="PRO_5042483079" evidence="1">
    <location>
        <begin position="19"/>
        <end position="235"/>
    </location>
</feature>
<organism evidence="2 3">
    <name type="scientific">Kwoniella pini CBS 10737</name>
    <dbReference type="NCBI Taxonomy" id="1296096"/>
    <lineage>
        <taxon>Eukaryota</taxon>
        <taxon>Fungi</taxon>
        <taxon>Dikarya</taxon>
        <taxon>Basidiomycota</taxon>
        <taxon>Agaricomycotina</taxon>
        <taxon>Tremellomycetes</taxon>
        <taxon>Tremellales</taxon>
        <taxon>Cryptococcaceae</taxon>
        <taxon>Kwoniella</taxon>
    </lineage>
</organism>
<proteinExistence type="predicted"/>
<keyword evidence="1" id="KW-0732">Signal</keyword>
<dbReference type="GeneID" id="30175947"/>
<dbReference type="Proteomes" id="UP000094020">
    <property type="component" value="Chromosome 3"/>
</dbReference>
<accession>A0AAJ8MP60</accession>
<feature type="signal peptide" evidence="1">
    <location>
        <begin position="1"/>
        <end position="18"/>
    </location>
</feature>